<feature type="domain" description="DUF6818" evidence="2">
    <location>
        <begin position="30"/>
        <end position="108"/>
    </location>
</feature>
<dbReference type="Pfam" id="PF20681">
    <property type="entry name" value="DUF6818"/>
    <property type="match status" value="1"/>
</dbReference>
<evidence type="ECO:0000313" key="3">
    <source>
        <dbReference type="EMBL" id="KAE8933516.1"/>
    </source>
</evidence>
<proteinExistence type="predicted"/>
<reference evidence="3 4" key="1">
    <citation type="submission" date="2018-08" db="EMBL/GenBank/DDBJ databases">
        <title>Genomic investigation of the strawberry pathogen Phytophthora fragariae indicates pathogenicity is determined by transcriptional variation in three key races.</title>
        <authorList>
            <person name="Adams T.M."/>
            <person name="Armitage A.D."/>
            <person name="Sobczyk M.K."/>
            <person name="Bates H.J."/>
            <person name="Dunwell J.M."/>
            <person name="Nellist C.F."/>
            <person name="Harrison R.J."/>
        </authorList>
    </citation>
    <scope>NUCLEOTIDE SEQUENCE [LARGE SCALE GENOMIC DNA]</scope>
    <source>
        <strain evidence="3 4">NOV-9</strain>
    </source>
</reference>
<dbReference type="EMBL" id="QXGF01001003">
    <property type="protein sequence ID" value="KAE8933516.1"/>
    <property type="molecule type" value="Genomic_DNA"/>
</dbReference>
<evidence type="ECO:0000259" key="2">
    <source>
        <dbReference type="Pfam" id="PF20681"/>
    </source>
</evidence>
<accession>A0A6A3EM76</accession>
<name>A0A6A3EM76_9STRA</name>
<dbReference type="PANTHER" id="PTHR34409:SF1">
    <property type="entry name" value="MYB-LIKE DOMAIN-CONTAINING PROTEIN"/>
    <property type="match status" value="1"/>
</dbReference>
<evidence type="ECO:0000313" key="4">
    <source>
        <dbReference type="Proteomes" id="UP000429523"/>
    </source>
</evidence>
<dbReference type="AlphaFoldDB" id="A0A6A3EM76"/>
<feature type="region of interest" description="Disordered" evidence="1">
    <location>
        <begin position="134"/>
        <end position="178"/>
    </location>
</feature>
<dbReference type="PANTHER" id="PTHR34409">
    <property type="entry name" value="SET DOMAIN-CONTAINING PROTEIN"/>
    <property type="match status" value="1"/>
</dbReference>
<feature type="region of interest" description="Disordered" evidence="1">
    <location>
        <begin position="99"/>
        <end position="120"/>
    </location>
</feature>
<sequence>MGPTPRKKKGKNYTLSELNRMLDLVERMLPFCSEQWENLAACYNTHIPSGHAERDGDSLSRKFKKLYKVPKPSGNGTCPPHIERSKRLKRMIESSIAVATLHSDSDAEDNSEDELDSADASGSEDLMAAFDQEAGESQSLLNRMPPAPIDTLPSTNTAQSSLNEMPLAPDRMPLTPTNTPPITNSAPLTPQAVSQAVAPALVATSHVGMAPSELAALSKQLAQTQLKRNATSAGVLSQTAQRRRRIDAAIDKASNETTTGNSSEFSSTIVAMMFMMEERQAARDAECQRQMEEREREQAEREEKREAEREMREQQSQRLMLMLMTKLMGDRNNN</sequence>
<feature type="region of interest" description="Disordered" evidence="1">
    <location>
        <begin position="281"/>
        <end position="316"/>
    </location>
</feature>
<gene>
    <name evidence="3" type="ORF">PF009_g16474</name>
</gene>
<evidence type="ECO:0000256" key="1">
    <source>
        <dbReference type="SAM" id="MobiDB-lite"/>
    </source>
</evidence>
<comment type="caution">
    <text evidence="3">The sequence shown here is derived from an EMBL/GenBank/DDBJ whole genome shotgun (WGS) entry which is preliminary data.</text>
</comment>
<feature type="compositionally biased region" description="Acidic residues" evidence="1">
    <location>
        <begin position="106"/>
        <end position="117"/>
    </location>
</feature>
<protein>
    <recommendedName>
        <fullName evidence="2">DUF6818 domain-containing protein</fullName>
    </recommendedName>
</protein>
<feature type="compositionally biased region" description="Basic and acidic residues" evidence="1">
    <location>
        <begin position="281"/>
        <end position="315"/>
    </location>
</feature>
<feature type="compositionally biased region" description="Polar residues" evidence="1">
    <location>
        <begin position="152"/>
        <end position="163"/>
    </location>
</feature>
<dbReference type="Proteomes" id="UP000429523">
    <property type="component" value="Unassembled WGS sequence"/>
</dbReference>
<dbReference type="InterPro" id="IPR049203">
    <property type="entry name" value="DUF6818"/>
</dbReference>
<organism evidence="3 4">
    <name type="scientific">Phytophthora fragariae</name>
    <dbReference type="NCBI Taxonomy" id="53985"/>
    <lineage>
        <taxon>Eukaryota</taxon>
        <taxon>Sar</taxon>
        <taxon>Stramenopiles</taxon>
        <taxon>Oomycota</taxon>
        <taxon>Peronosporomycetes</taxon>
        <taxon>Peronosporales</taxon>
        <taxon>Peronosporaceae</taxon>
        <taxon>Phytophthora</taxon>
    </lineage>
</organism>